<sequence>MPVEVRIGQLAGCSYRRYPASRNLLFVIDCVTIYKAAAAGLPVSCGVFPEHSSSLTVL</sequence>
<evidence type="ECO:0000313" key="1">
    <source>
        <dbReference type="EMBL" id="ASC71305.1"/>
    </source>
</evidence>
<protein>
    <submittedName>
        <fullName evidence="1">Uncharacterized protein</fullName>
    </submittedName>
</protein>
<dbReference type="KEGG" id="hhg:XM38_022570"/>
<accession>A0A1Z3HM04</accession>
<dbReference type="Proteomes" id="UP000191901">
    <property type="component" value="Chromosome"/>
</dbReference>
<evidence type="ECO:0000313" key="2">
    <source>
        <dbReference type="Proteomes" id="UP000191901"/>
    </source>
</evidence>
<reference evidence="1 2" key="1">
    <citation type="journal article" date="2016" name="Biochim. Biophys. Acta">
        <title>Characterization of red-shifted phycobilisomes isolated from the chlorophyll f-containing cyanobacterium Halomicronema hongdechloris.</title>
        <authorList>
            <person name="Li Y."/>
            <person name="Lin Y."/>
            <person name="Garvey C.J."/>
            <person name="Birch D."/>
            <person name="Corkery R.W."/>
            <person name="Loughlin P.C."/>
            <person name="Scheer H."/>
            <person name="Willows R.D."/>
            <person name="Chen M."/>
        </authorList>
    </citation>
    <scope>NUCLEOTIDE SEQUENCE [LARGE SCALE GENOMIC DNA]</scope>
    <source>
        <strain evidence="1 2">C2206</strain>
    </source>
</reference>
<organism evidence="1 2">
    <name type="scientific">Halomicronema hongdechloris C2206</name>
    <dbReference type="NCBI Taxonomy" id="1641165"/>
    <lineage>
        <taxon>Bacteria</taxon>
        <taxon>Bacillati</taxon>
        <taxon>Cyanobacteriota</taxon>
        <taxon>Cyanophyceae</taxon>
        <taxon>Nodosilineales</taxon>
        <taxon>Nodosilineaceae</taxon>
        <taxon>Halomicronema</taxon>
    </lineage>
</organism>
<gene>
    <name evidence="1" type="ORF">XM38_022570</name>
</gene>
<dbReference type="EMBL" id="CP021983">
    <property type="protein sequence ID" value="ASC71305.1"/>
    <property type="molecule type" value="Genomic_DNA"/>
</dbReference>
<keyword evidence="2" id="KW-1185">Reference proteome</keyword>
<name>A0A1Z3HM04_9CYAN</name>
<dbReference type="AlphaFoldDB" id="A0A1Z3HM04"/>
<proteinExistence type="predicted"/>